<dbReference type="GO" id="GO:0005886">
    <property type="term" value="C:plasma membrane"/>
    <property type="evidence" value="ECO:0007669"/>
    <property type="project" value="UniProtKB-SubCell"/>
</dbReference>
<evidence type="ECO:0000256" key="4">
    <source>
        <dbReference type="ARBA" id="ARBA00022553"/>
    </source>
</evidence>
<dbReference type="InterPro" id="IPR004358">
    <property type="entry name" value="Sig_transdc_His_kin-like_C"/>
</dbReference>
<organism evidence="10 11">
    <name type="scientific">Ramlibacter aurantiacus</name>
    <dbReference type="NCBI Taxonomy" id="2801330"/>
    <lineage>
        <taxon>Bacteria</taxon>
        <taxon>Pseudomonadati</taxon>
        <taxon>Pseudomonadota</taxon>
        <taxon>Betaproteobacteria</taxon>
        <taxon>Burkholderiales</taxon>
        <taxon>Comamonadaceae</taxon>
        <taxon>Ramlibacter</taxon>
    </lineage>
</organism>
<accession>A0A936ZEJ1</accession>
<evidence type="ECO:0000256" key="6">
    <source>
        <dbReference type="ARBA" id="ARBA00022777"/>
    </source>
</evidence>
<dbReference type="SUPFAM" id="SSF55874">
    <property type="entry name" value="ATPase domain of HSP90 chaperone/DNA topoisomerase II/histidine kinase"/>
    <property type="match status" value="1"/>
</dbReference>
<dbReference type="PRINTS" id="PR00344">
    <property type="entry name" value="BCTRLSENSOR"/>
</dbReference>
<dbReference type="Pfam" id="PF00512">
    <property type="entry name" value="HisKA"/>
    <property type="match status" value="1"/>
</dbReference>
<keyword evidence="11" id="KW-1185">Reference proteome</keyword>
<dbReference type="SUPFAM" id="SSF47384">
    <property type="entry name" value="Homodimeric domain of signal transducing histidine kinase"/>
    <property type="match status" value="1"/>
</dbReference>
<evidence type="ECO:0000256" key="2">
    <source>
        <dbReference type="ARBA" id="ARBA00004429"/>
    </source>
</evidence>
<evidence type="ECO:0000256" key="5">
    <source>
        <dbReference type="ARBA" id="ARBA00022679"/>
    </source>
</evidence>
<dbReference type="PANTHER" id="PTHR43547">
    <property type="entry name" value="TWO-COMPONENT HISTIDINE KINASE"/>
    <property type="match status" value="1"/>
</dbReference>
<dbReference type="FunFam" id="3.30.565.10:FF:000006">
    <property type="entry name" value="Sensor histidine kinase WalK"/>
    <property type="match status" value="1"/>
</dbReference>
<evidence type="ECO:0000256" key="7">
    <source>
        <dbReference type="SAM" id="MobiDB-lite"/>
    </source>
</evidence>
<dbReference type="InterPro" id="IPR003661">
    <property type="entry name" value="HisK_dim/P_dom"/>
</dbReference>
<gene>
    <name evidence="10" type="ORF">JI739_00575</name>
</gene>
<protein>
    <recommendedName>
        <fullName evidence="3">histidine kinase</fullName>
        <ecNumber evidence="3">2.7.13.3</ecNumber>
    </recommendedName>
</protein>
<dbReference type="PROSITE" id="PS50109">
    <property type="entry name" value="HIS_KIN"/>
    <property type="match status" value="1"/>
</dbReference>
<dbReference type="SMART" id="SM00387">
    <property type="entry name" value="HATPase_c"/>
    <property type="match status" value="1"/>
</dbReference>
<name>A0A936ZEJ1_9BURK</name>
<evidence type="ECO:0000259" key="9">
    <source>
        <dbReference type="PROSITE" id="PS50109"/>
    </source>
</evidence>
<evidence type="ECO:0000313" key="11">
    <source>
        <dbReference type="Proteomes" id="UP000613011"/>
    </source>
</evidence>
<dbReference type="Gene3D" id="1.10.287.130">
    <property type="match status" value="1"/>
</dbReference>
<evidence type="ECO:0000256" key="3">
    <source>
        <dbReference type="ARBA" id="ARBA00012438"/>
    </source>
</evidence>
<feature type="transmembrane region" description="Helical" evidence="8">
    <location>
        <begin position="32"/>
        <end position="60"/>
    </location>
</feature>
<dbReference type="CDD" id="cd18773">
    <property type="entry name" value="PDC1_HK_sensor"/>
    <property type="match status" value="1"/>
</dbReference>
<keyword evidence="6 10" id="KW-0418">Kinase</keyword>
<feature type="domain" description="Histidine kinase" evidence="9">
    <location>
        <begin position="408"/>
        <end position="626"/>
    </location>
</feature>
<dbReference type="AlphaFoldDB" id="A0A936ZEJ1"/>
<feature type="transmembrane region" description="Helical" evidence="8">
    <location>
        <begin position="306"/>
        <end position="327"/>
    </location>
</feature>
<keyword evidence="5" id="KW-0808">Transferase</keyword>
<dbReference type="Pfam" id="PF02518">
    <property type="entry name" value="HATPase_c"/>
    <property type="match status" value="1"/>
</dbReference>
<keyword evidence="8" id="KW-1133">Transmembrane helix</keyword>
<dbReference type="GO" id="GO:0000155">
    <property type="term" value="F:phosphorelay sensor kinase activity"/>
    <property type="evidence" value="ECO:0007669"/>
    <property type="project" value="InterPro"/>
</dbReference>
<feature type="region of interest" description="Disordered" evidence="7">
    <location>
        <begin position="611"/>
        <end position="639"/>
    </location>
</feature>
<dbReference type="InterPro" id="IPR036097">
    <property type="entry name" value="HisK_dim/P_sf"/>
</dbReference>
<proteinExistence type="predicted"/>
<sequence length="639" mass="69174">MRSFQPFRAAPPVRGGESPKPRPRTWLRGRGVGIYVLLLALPLVVLLPLLAYSGSLLYLVGQKAHEATERELQASSRALALVVQREIERTAQTLDLVASTPALVEGRLNLPRLRQLMLDVTQANNGIDSLAVVEPDGRVVLRYPARPGDAARLRLTAPERRAFETGQVQISELRQSELDARLAISISQPVRRNGGVPWIISARFDPAQLNKVLSAQVGERQVVALVLDPLHRIIAGNRDYAPFVGERPPPEVIRALSASEVAGVRRLSLPGQSEHLWASSSTSAGWSVLLGIPANEVDAAFSRSVLQLGAAGLAALLLGVAVTVLLARRIALSVHRMAENAPLLARGEHAPYRRSGIRQLDALYAALLSASRQTQEAIADRDRALAAERVARQMADADNRAKDVFIATLSHELRNPLAPVRSAAHILRAPNASDAARERAAQVIERQVGAMARLLDDLLDLSRIRSGRVELNRQPVSLQAVLDSAIEAAQPLIDVRRHTLVCQVPPEDPVLEADPLRLSQVFTNLLTNAAKYTDPGGRIDLRVETLAEAVVVRVRDTGVGLKPEEFEQVFQMFSQVRGSHDRTQGGLGIGLWLVRALVELHGGWARVESEGPGRGSEFVVGLPRDMPPASAGAEAGPPG</sequence>
<dbReference type="CDD" id="cd00082">
    <property type="entry name" value="HisKA"/>
    <property type="match status" value="1"/>
</dbReference>
<keyword evidence="4" id="KW-0597">Phosphoprotein</keyword>
<dbReference type="InterPro" id="IPR005467">
    <property type="entry name" value="His_kinase_dom"/>
</dbReference>
<evidence type="ECO:0000256" key="8">
    <source>
        <dbReference type="SAM" id="Phobius"/>
    </source>
</evidence>
<dbReference type="Gene3D" id="3.30.565.10">
    <property type="entry name" value="Histidine kinase-like ATPase, C-terminal domain"/>
    <property type="match status" value="1"/>
</dbReference>
<feature type="compositionally biased region" description="Low complexity" evidence="7">
    <location>
        <begin position="627"/>
        <end position="639"/>
    </location>
</feature>
<dbReference type="InterPro" id="IPR036890">
    <property type="entry name" value="HATPase_C_sf"/>
</dbReference>
<feature type="region of interest" description="Disordered" evidence="7">
    <location>
        <begin position="1"/>
        <end position="24"/>
    </location>
</feature>
<dbReference type="Proteomes" id="UP000613011">
    <property type="component" value="Unassembled WGS sequence"/>
</dbReference>
<dbReference type="PANTHER" id="PTHR43547:SF2">
    <property type="entry name" value="HYBRID SIGNAL TRANSDUCTION HISTIDINE KINASE C"/>
    <property type="match status" value="1"/>
</dbReference>
<dbReference type="InterPro" id="IPR003594">
    <property type="entry name" value="HATPase_dom"/>
</dbReference>
<evidence type="ECO:0000256" key="1">
    <source>
        <dbReference type="ARBA" id="ARBA00000085"/>
    </source>
</evidence>
<comment type="caution">
    <text evidence="10">The sequence shown here is derived from an EMBL/GenBank/DDBJ whole genome shotgun (WGS) entry which is preliminary data.</text>
</comment>
<dbReference type="SMART" id="SM00388">
    <property type="entry name" value="HisKA"/>
    <property type="match status" value="1"/>
</dbReference>
<evidence type="ECO:0000313" key="10">
    <source>
        <dbReference type="EMBL" id="MBL0418828.1"/>
    </source>
</evidence>
<dbReference type="RefSeq" id="WP_201681907.1">
    <property type="nucleotide sequence ID" value="NZ_JAEQNA010000001.1"/>
</dbReference>
<comment type="subcellular location">
    <subcellularLocation>
        <location evidence="2">Cell inner membrane</location>
        <topology evidence="2">Multi-pass membrane protein</topology>
    </subcellularLocation>
</comment>
<keyword evidence="8" id="KW-0472">Membrane</keyword>
<dbReference type="EMBL" id="JAEQNA010000001">
    <property type="protein sequence ID" value="MBL0418828.1"/>
    <property type="molecule type" value="Genomic_DNA"/>
</dbReference>
<dbReference type="EC" id="2.7.13.3" evidence="3"/>
<keyword evidence="8" id="KW-0812">Transmembrane</keyword>
<reference evidence="10" key="1">
    <citation type="submission" date="2021-01" db="EMBL/GenBank/DDBJ databases">
        <title>Ramlibacter sp. strain AW1 16S ribosomal RNA gene Genome sequencing and assembly.</title>
        <authorList>
            <person name="Kang M."/>
        </authorList>
    </citation>
    <scope>NUCLEOTIDE SEQUENCE</scope>
    <source>
        <strain evidence="10">AW1</strain>
    </source>
</reference>
<dbReference type="Gene3D" id="3.30.450.20">
    <property type="entry name" value="PAS domain"/>
    <property type="match status" value="1"/>
</dbReference>
<comment type="catalytic activity">
    <reaction evidence="1">
        <text>ATP + protein L-histidine = ADP + protein N-phospho-L-histidine.</text>
        <dbReference type="EC" id="2.7.13.3"/>
    </reaction>
</comment>